<keyword evidence="14" id="KW-1185">Reference proteome</keyword>
<dbReference type="PROSITE" id="PS01032">
    <property type="entry name" value="PPM_1"/>
    <property type="match status" value="1"/>
</dbReference>
<evidence type="ECO:0000256" key="6">
    <source>
        <dbReference type="ARBA" id="ARBA00022801"/>
    </source>
</evidence>
<dbReference type="PANTHER" id="PTHR13832">
    <property type="entry name" value="PROTEIN PHOSPHATASE 2C"/>
    <property type="match status" value="1"/>
</dbReference>
<proteinExistence type="inferred from homology"/>
<evidence type="ECO:0000256" key="11">
    <source>
        <dbReference type="SAM" id="MobiDB-lite"/>
    </source>
</evidence>
<reference evidence="13" key="1">
    <citation type="journal article" date="2019" name="Plant J.">
        <title>Chlorella vulgaris genome assembly and annotation reveals the molecular basis for metabolic acclimation to high light conditions.</title>
        <authorList>
            <person name="Cecchin M."/>
            <person name="Marcolungo L."/>
            <person name="Rossato M."/>
            <person name="Girolomoni L."/>
            <person name="Cosentino E."/>
            <person name="Cuine S."/>
            <person name="Li-Beisson Y."/>
            <person name="Delledonne M."/>
            <person name="Ballottari M."/>
        </authorList>
    </citation>
    <scope>NUCLEOTIDE SEQUENCE</scope>
    <source>
        <strain evidence="13">211/11P</strain>
    </source>
</reference>
<evidence type="ECO:0000256" key="4">
    <source>
        <dbReference type="ARBA" id="ARBA00013081"/>
    </source>
</evidence>
<feature type="compositionally biased region" description="Basic and acidic residues" evidence="11">
    <location>
        <begin position="170"/>
        <end position="179"/>
    </location>
</feature>
<evidence type="ECO:0000256" key="3">
    <source>
        <dbReference type="ARBA" id="ARBA00006702"/>
    </source>
</evidence>
<dbReference type="Proteomes" id="UP001055712">
    <property type="component" value="Unassembled WGS sequence"/>
</dbReference>
<evidence type="ECO:0000256" key="1">
    <source>
        <dbReference type="ARBA" id="ARBA00001936"/>
    </source>
</evidence>
<sequence length="429" mass="45863">MGAYLSSPVTDKESEEGYADALAYGLSAMQGWRVSMEDAHIAELDLEPDTKTSLFAVFDGHGGRAVSQYCAAHLTEEFVRSAAYRRGDLAAAISEAYFRLDELLESAEGRAELRQLVSSSKPTEGAALFTDVETKLAGAAQAHDDQAQSSHAADALPAAVPQRRGTNRMHSSDREQLEVEASKAMKKLGSSKDFMESHLMRASVLTPLDDDPPRPEGATSQNASGRHTGMPSIESGDMADAAAVAGQANGGSSGAAGDEGEEHHALGMGATAVSVVVRGNRVVVANTGDSRCVLSKRGQARALTLDHKPILFEEAKRIIKAGGFVRDNRINGALNVSRTIGDLDFKRNAELSYREQMVVATPDIEEFTLEDGDEFLIVACDGIWDVLTNQEAVDFVRKRLKAALAPPRLHPDMDATLAAAGMGARQPQR</sequence>
<feature type="domain" description="PPM-type phosphatase" evidence="12">
    <location>
        <begin position="23"/>
        <end position="429"/>
    </location>
</feature>
<dbReference type="GO" id="GO:0004722">
    <property type="term" value="F:protein serine/threonine phosphatase activity"/>
    <property type="evidence" value="ECO:0007669"/>
    <property type="project" value="UniProtKB-EC"/>
</dbReference>
<organism evidence="13 14">
    <name type="scientific">Chlorella vulgaris</name>
    <name type="common">Green alga</name>
    <dbReference type="NCBI Taxonomy" id="3077"/>
    <lineage>
        <taxon>Eukaryota</taxon>
        <taxon>Viridiplantae</taxon>
        <taxon>Chlorophyta</taxon>
        <taxon>core chlorophytes</taxon>
        <taxon>Trebouxiophyceae</taxon>
        <taxon>Chlorellales</taxon>
        <taxon>Chlorellaceae</taxon>
        <taxon>Chlorella clade</taxon>
        <taxon>Chlorella</taxon>
    </lineage>
</organism>
<evidence type="ECO:0000313" key="13">
    <source>
        <dbReference type="EMBL" id="KAI3434509.1"/>
    </source>
</evidence>
<dbReference type="InterPro" id="IPR036457">
    <property type="entry name" value="PPM-type-like_dom_sf"/>
</dbReference>
<keyword evidence="6 10" id="KW-0378">Hydrolase</keyword>
<keyword evidence="7" id="KW-0460">Magnesium</keyword>
<dbReference type="AlphaFoldDB" id="A0A9D4TTH8"/>
<dbReference type="InterPro" id="IPR015655">
    <property type="entry name" value="PP2C"/>
</dbReference>
<dbReference type="PROSITE" id="PS51746">
    <property type="entry name" value="PPM_2"/>
    <property type="match status" value="1"/>
</dbReference>
<dbReference type="GO" id="GO:0046872">
    <property type="term" value="F:metal ion binding"/>
    <property type="evidence" value="ECO:0007669"/>
    <property type="project" value="UniProtKB-KW"/>
</dbReference>
<reference evidence="13" key="2">
    <citation type="submission" date="2020-11" db="EMBL/GenBank/DDBJ databases">
        <authorList>
            <person name="Cecchin M."/>
            <person name="Marcolungo L."/>
            <person name="Rossato M."/>
            <person name="Girolomoni L."/>
            <person name="Cosentino E."/>
            <person name="Cuine S."/>
            <person name="Li-Beisson Y."/>
            <person name="Delledonne M."/>
            <person name="Ballottari M."/>
        </authorList>
    </citation>
    <scope>NUCLEOTIDE SEQUENCE</scope>
    <source>
        <strain evidence="13">211/11P</strain>
        <tissue evidence="13">Whole cell</tissue>
    </source>
</reference>
<comment type="similarity">
    <text evidence="3 10">Belongs to the PP2C family.</text>
</comment>
<evidence type="ECO:0000256" key="7">
    <source>
        <dbReference type="ARBA" id="ARBA00022842"/>
    </source>
</evidence>
<dbReference type="PANTHER" id="PTHR13832:SF803">
    <property type="entry name" value="PROTEIN PHOSPHATASE 1G"/>
    <property type="match status" value="1"/>
</dbReference>
<feature type="region of interest" description="Disordered" evidence="11">
    <location>
        <begin position="205"/>
        <end position="234"/>
    </location>
</feature>
<evidence type="ECO:0000313" key="14">
    <source>
        <dbReference type="Proteomes" id="UP001055712"/>
    </source>
</evidence>
<comment type="cofactor">
    <cofactor evidence="2">
        <name>Mg(2+)</name>
        <dbReference type="ChEBI" id="CHEBI:18420"/>
    </cofactor>
</comment>
<evidence type="ECO:0000256" key="2">
    <source>
        <dbReference type="ARBA" id="ARBA00001946"/>
    </source>
</evidence>
<accession>A0A9D4TTH8</accession>
<keyword evidence="9" id="KW-0464">Manganese</keyword>
<dbReference type="OrthoDB" id="10264738at2759"/>
<gene>
    <name evidence="13" type="ORF">D9Q98_002583</name>
</gene>
<dbReference type="SMART" id="SM00332">
    <property type="entry name" value="PP2Cc"/>
    <property type="match status" value="1"/>
</dbReference>
<dbReference type="Gene3D" id="3.60.40.10">
    <property type="entry name" value="PPM-type phosphatase domain"/>
    <property type="match status" value="2"/>
</dbReference>
<evidence type="ECO:0000256" key="10">
    <source>
        <dbReference type="RuleBase" id="RU003465"/>
    </source>
</evidence>
<name>A0A9D4TTH8_CHLVU</name>
<dbReference type="InterPro" id="IPR001932">
    <property type="entry name" value="PPM-type_phosphatase-like_dom"/>
</dbReference>
<dbReference type="EC" id="3.1.3.16" evidence="4"/>
<evidence type="ECO:0000259" key="12">
    <source>
        <dbReference type="PROSITE" id="PS51746"/>
    </source>
</evidence>
<dbReference type="CDD" id="cd00143">
    <property type="entry name" value="PP2Cc"/>
    <property type="match status" value="1"/>
</dbReference>
<comment type="caution">
    <text evidence="13">The sequence shown here is derived from an EMBL/GenBank/DDBJ whole genome shotgun (WGS) entry which is preliminary data.</text>
</comment>
<evidence type="ECO:0000256" key="9">
    <source>
        <dbReference type="ARBA" id="ARBA00023211"/>
    </source>
</evidence>
<evidence type="ECO:0000256" key="8">
    <source>
        <dbReference type="ARBA" id="ARBA00022912"/>
    </source>
</evidence>
<comment type="cofactor">
    <cofactor evidence="1">
        <name>Mn(2+)</name>
        <dbReference type="ChEBI" id="CHEBI:29035"/>
    </cofactor>
</comment>
<keyword evidence="8 10" id="KW-0904">Protein phosphatase</keyword>
<dbReference type="SUPFAM" id="SSF81606">
    <property type="entry name" value="PP2C-like"/>
    <property type="match status" value="1"/>
</dbReference>
<dbReference type="Pfam" id="PF00481">
    <property type="entry name" value="PP2C"/>
    <property type="match status" value="2"/>
</dbReference>
<evidence type="ECO:0000256" key="5">
    <source>
        <dbReference type="ARBA" id="ARBA00022723"/>
    </source>
</evidence>
<dbReference type="EMBL" id="SIDB01000003">
    <property type="protein sequence ID" value="KAI3434509.1"/>
    <property type="molecule type" value="Genomic_DNA"/>
</dbReference>
<feature type="region of interest" description="Disordered" evidence="11">
    <location>
        <begin position="139"/>
        <end position="179"/>
    </location>
</feature>
<dbReference type="InterPro" id="IPR000222">
    <property type="entry name" value="PP2C_BS"/>
</dbReference>
<protein>
    <recommendedName>
        <fullName evidence="4">protein-serine/threonine phosphatase</fullName>
        <ecNumber evidence="4">3.1.3.16</ecNumber>
    </recommendedName>
</protein>
<keyword evidence="5" id="KW-0479">Metal-binding</keyword>